<evidence type="ECO:0000313" key="1">
    <source>
        <dbReference type="EMBL" id="MDN5215443.1"/>
    </source>
</evidence>
<reference evidence="1" key="1">
    <citation type="submission" date="2023-06" db="EMBL/GenBank/DDBJ databases">
        <title>Genomic of Agaribacillus aureum.</title>
        <authorList>
            <person name="Wang G."/>
        </authorList>
    </citation>
    <scope>NUCLEOTIDE SEQUENCE</scope>
    <source>
        <strain evidence="1">BMA12</strain>
    </source>
</reference>
<evidence type="ECO:0008006" key="3">
    <source>
        <dbReference type="Google" id="ProtNLM"/>
    </source>
</evidence>
<keyword evidence="2" id="KW-1185">Reference proteome</keyword>
<gene>
    <name evidence="1" type="ORF">QQ020_25410</name>
</gene>
<accession>A0ABT8LCC9</accession>
<comment type="caution">
    <text evidence="1">The sequence shown here is derived from an EMBL/GenBank/DDBJ whole genome shotgun (WGS) entry which is preliminary data.</text>
</comment>
<organism evidence="1 2">
    <name type="scientific">Agaribacillus aureus</name>
    <dbReference type="NCBI Taxonomy" id="3051825"/>
    <lineage>
        <taxon>Bacteria</taxon>
        <taxon>Pseudomonadati</taxon>
        <taxon>Bacteroidota</taxon>
        <taxon>Cytophagia</taxon>
        <taxon>Cytophagales</taxon>
        <taxon>Splendidivirgaceae</taxon>
        <taxon>Agaribacillus</taxon>
    </lineage>
</organism>
<dbReference type="Proteomes" id="UP001172083">
    <property type="component" value="Unassembled WGS sequence"/>
</dbReference>
<evidence type="ECO:0000313" key="2">
    <source>
        <dbReference type="Proteomes" id="UP001172083"/>
    </source>
</evidence>
<sequence>MKFLTILTLAVFIQLKAAAQMPTKLVYGGIAGTSYKGDLSGYEKWSSSFHLGLKLNQNHRINSNFNLAFGSVTGQNVNYEFLVDRIPATPNRFFKTTFFSVNYDVQVNIIKKKNIILYLSQGLGFSFFDPEDQFFNKLIDQEDTREEGETYSTTALMLPTQIGIIYFLPNYYGIGFNLGMLNVQTDYLDNISNWSVNTGNDNIIWAKFSFYVPISFESQGLIKKKKKETKPEPAKTGL</sequence>
<proteinExistence type="predicted"/>
<protein>
    <recommendedName>
        <fullName evidence="3">Outer membrane protein beta-barrel domain-containing protein</fullName>
    </recommendedName>
</protein>
<dbReference type="EMBL" id="JAUJEB010000006">
    <property type="protein sequence ID" value="MDN5215443.1"/>
    <property type="molecule type" value="Genomic_DNA"/>
</dbReference>
<dbReference type="RefSeq" id="WP_346760773.1">
    <property type="nucleotide sequence ID" value="NZ_JAUJEB010000006.1"/>
</dbReference>
<name>A0ABT8LCC9_9BACT</name>